<dbReference type="Proteomes" id="UP001286456">
    <property type="component" value="Unassembled WGS sequence"/>
</dbReference>
<gene>
    <name evidence="4" type="ORF">B0T19DRAFT_9815</name>
</gene>
<keyword evidence="5" id="KW-1185">Reference proteome</keyword>
<evidence type="ECO:0000313" key="5">
    <source>
        <dbReference type="Proteomes" id="UP001286456"/>
    </source>
</evidence>
<evidence type="ECO:0000256" key="1">
    <source>
        <dbReference type="SAM" id="MobiDB-lite"/>
    </source>
</evidence>
<dbReference type="EMBL" id="JAUEPO010000001">
    <property type="protein sequence ID" value="KAK3335483.1"/>
    <property type="molecule type" value="Genomic_DNA"/>
</dbReference>
<feature type="chain" id="PRO_5042008619" description="DUF7707 domain-containing protein" evidence="2">
    <location>
        <begin position="19"/>
        <end position="187"/>
    </location>
</feature>
<keyword evidence="2" id="KW-0732">Signal</keyword>
<feature type="signal peptide" evidence="2">
    <location>
        <begin position="1"/>
        <end position="18"/>
    </location>
</feature>
<accession>A0AAE0J238</accession>
<sequence>MRQNIFLAALSAVTVVAAQNFTIPQGSVDPTTLNQWCMAQMDTCNTLCSSSWSSNTCDTTTFAYNCQCTDGTTPDLAEYTQTMPTFICNKAYEICNTAHVGDKKGQDNCTTSIKEKCGTKQPKDFVASAPTTSSSAPSSTGTGAAAASTSAAPSSTSSKAAAATHAATYFGNGVAAVAAGVLAAALI</sequence>
<dbReference type="PANTHER" id="PTHR38118:SF3">
    <property type="entry name" value="ANCHORED CELL WALL PROTEIN 11"/>
    <property type="match status" value="1"/>
</dbReference>
<dbReference type="Pfam" id="PF24808">
    <property type="entry name" value="DUF7707"/>
    <property type="match status" value="1"/>
</dbReference>
<evidence type="ECO:0000313" key="4">
    <source>
        <dbReference type="EMBL" id="KAK3335483.1"/>
    </source>
</evidence>
<organism evidence="4 5">
    <name type="scientific">Cercophora scortea</name>
    <dbReference type="NCBI Taxonomy" id="314031"/>
    <lineage>
        <taxon>Eukaryota</taxon>
        <taxon>Fungi</taxon>
        <taxon>Dikarya</taxon>
        <taxon>Ascomycota</taxon>
        <taxon>Pezizomycotina</taxon>
        <taxon>Sordariomycetes</taxon>
        <taxon>Sordariomycetidae</taxon>
        <taxon>Sordariales</taxon>
        <taxon>Lasiosphaeriaceae</taxon>
        <taxon>Cercophora</taxon>
    </lineage>
</organism>
<dbReference type="InterPro" id="IPR056124">
    <property type="entry name" value="DUF7707"/>
</dbReference>
<reference evidence="4" key="2">
    <citation type="submission" date="2023-06" db="EMBL/GenBank/DDBJ databases">
        <authorList>
            <consortium name="Lawrence Berkeley National Laboratory"/>
            <person name="Haridas S."/>
            <person name="Hensen N."/>
            <person name="Bonometti L."/>
            <person name="Westerberg I."/>
            <person name="Brannstrom I.O."/>
            <person name="Guillou S."/>
            <person name="Cros-Aarteil S."/>
            <person name="Calhoun S."/>
            <person name="Kuo A."/>
            <person name="Mondo S."/>
            <person name="Pangilinan J."/>
            <person name="Riley R."/>
            <person name="Labutti K."/>
            <person name="Andreopoulos B."/>
            <person name="Lipzen A."/>
            <person name="Chen C."/>
            <person name="Yanf M."/>
            <person name="Daum C."/>
            <person name="Ng V."/>
            <person name="Clum A."/>
            <person name="Steindorff A."/>
            <person name="Ohm R."/>
            <person name="Martin F."/>
            <person name="Silar P."/>
            <person name="Natvig D."/>
            <person name="Lalanne C."/>
            <person name="Gautier V."/>
            <person name="Ament-Velasquez S.L."/>
            <person name="Kruys A."/>
            <person name="Hutchinson M.I."/>
            <person name="Powell A.J."/>
            <person name="Barry K."/>
            <person name="Miller A.N."/>
            <person name="Grigoriev I.V."/>
            <person name="Debuchy R."/>
            <person name="Gladieux P."/>
            <person name="Thoren M.H."/>
            <person name="Johannesson H."/>
        </authorList>
    </citation>
    <scope>NUCLEOTIDE SEQUENCE</scope>
    <source>
        <strain evidence="4">SMH4131-1</strain>
    </source>
</reference>
<name>A0AAE0J238_9PEZI</name>
<dbReference type="PANTHER" id="PTHR38118">
    <property type="entry name" value="ANCHORED CELL WALL PROTEIN 11-RELATED"/>
    <property type="match status" value="1"/>
</dbReference>
<dbReference type="AlphaFoldDB" id="A0AAE0J238"/>
<evidence type="ECO:0000259" key="3">
    <source>
        <dbReference type="Pfam" id="PF24808"/>
    </source>
</evidence>
<feature type="compositionally biased region" description="Low complexity" evidence="1">
    <location>
        <begin position="127"/>
        <end position="151"/>
    </location>
</feature>
<feature type="region of interest" description="Disordered" evidence="1">
    <location>
        <begin position="123"/>
        <end position="151"/>
    </location>
</feature>
<feature type="domain" description="DUF7707" evidence="3">
    <location>
        <begin position="22"/>
        <end position="122"/>
    </location>
</feature>
<comment type="caution">
    <text evidence="4">The sequence shown here is derived from an EMBL/GenBank/DDBJ whole genome shotgun (WGS) entry which is preliminary data.</text>
</comment>
<protein>
    <recommendedName>
        <fullName evidence="3">DUF7707 domain-containing protein</fullName>
    </recommendedName>
</protein>
<reference evidence="4" key="1">
    <citation type="journal article" date="2023" name="Mol. Phylogenet. Evol.">
        <title>Genome-scale phylogeny and comparative genomics of the fungal order Sordariales.</title>
        <authorList>
            <person name="Hensen N."/>
            <person name="Bonometti L."/>
            <person name="Westerberg I."/>
            <person name="Brannstrom I.O."/>
            <person name="Guillou S."/>
            <person name="Cros-Aarteil S."/>
            <person name="Calhoun S."/>
            <person name="Haridas S."/>
            <person name="Kuo A."/>
            <person name="Mondo S."/>
            <person name="Pangilinan J."/>
            <person name="Riley R."/>
            <person name="LaButti K."/>
            <person name="Andreopoulos B."/>
            <person name="Lipzen A."/>
            <person name="Chen C."/>
            <person name="Yan M."/>
            <person name="Daum C."/>
            <person name="Ng V."/>
            <person name="Clum A."/>
            <person name="Steindorff A."/>
            <person name="Ohm R.A."/>
            <person name="Martin F."/>
            <person name="Silar P."/>
            <person name="Natvig D.O."/>
            <person name="Lalanne C."/>
            <person name="Gautier V."/>
            <person name="Ament-Velasquez S.L."/>
            <person name="Kruys A."/>
            <person name="Hutchinson M.I."/>
            <person name="Powell A.J."/>
            <person name="Barry K."/>
            <person name="Miller A.N."/>
            <person name="Grigoriev I.V."/>
            <person name="Debuchy R."/>
            <person name="Gladieux P."/>
            <person name="Hiltunen Thoren M."/>
            <person name="Johannesson H."/>
        </authorList>
    </citation>
    <scope>NUCLEOTIDE SEQUENCE</scope>
    <source>
        <strain evidence="4">SMH4131-1</strain>
    </source>
</reference>
<evidence type="ECO:0000256" key="2">
    <source>
        <dbReference type="SAM" id="SignalP"/>
    </source>
</evidence>
<proteinExistence type="predicted"/>